<dbReference type="PANTHER" id="PTHR10589:SF28">
    <property type="entry name" value="UBIQUITIN CARBOXYL-TERMINAL HYDROLASE BAP1"/>
    <property type="match status" value="1"/>
</dbReference>
<dbReference type="GO" id="GO:0005737">
    <property type="term" value="C:cytoplasm"/>
    <property type="evidence" value="ECO:0007669"/>
    <property type="project" value="TreeGrafter"/>
</dbReference>
<protein>
    <recommendedName>
        <fullName evidence="4">ubiquitinyl hydrolase 1</fullName>
        <ecNumber evidence="4">3.4.19.12</ecNumber>
    </recommendedName>
</protein>
<keyword evidence="9" id="KW-0156">Chromatin regulator</keyword>
<sequence length="437" mass="49680">MGIPEVQVEEIYDLESLKGDEEEEPILGFIFLFRWMEERRTRKKLTEATEHFIRKRSFYRKYLKLRVVELSPTLSNLKKHVEGTDPEVKGWAIGNSPELAHAHNSHAVPRARRRRDRSANNVAALPSSRYTGETFHFVSYVPVNGCLYELDGLKNYPINHGEIPPGEIWTEKFRRVMTQRLGIATGGEPYHDIRFALMAVVPDRRIAALKKLAMLKNNKLSLNAAMNQVIDQNESLFKSETEQESNSVSAIEDLSYSPEFIVIEKKVTELLENPNFKDVPLNINVSSKKRNGRAKRHLHDYSKPPFMLEQKADSIEVVPSSPESIEEPEEIVQNTPQILPDPCYYEIIEPLKYRPSEIIQLLRTIELSIGLFQSKIKDETDKRPMLAEQGLIGDLLDYSLTTKKKLSGGVSQQNGNKDSSSTSGGSSAKKTKNICNI</sequence>
<evidence type="ECO:0000256" key="7">
    <source>
        <dbReference type="ARBA" id="ARBA00022801"/>
    </source>
</evidence>
<organism evidence="14 15">
    <name type="scientific">Lepeophtheirus salmonis</name>
    <name type="common">Salmon louse</name>
    <name type="synonym">Caligus salmonis</name>
    <dbReference type="NCBI Taxonomy" id="72036"/>
    <lineage>
        <taxon>Eukaryota</taxon>
        <taxon>Metazoa</taxon>
        <taxon>Ecdysozoa</taxon>
        <taxon>Arthropoda</taxon>
        <taxon>Crustacea</taxon>
        <taxon>Multicrustacea</taxon>
        <taxon>Hexanauplia</taxon>
        <taxon>Copepoda</taxon>
        <taxon>Siphonostomatoida</taxon>
        <taxon>Caligidae</taxon>
        <taxon>Lepeophtheirus</taxon>
    </lineage>
</organism>
<dbReference type="InterPro" id="IPR038765">
    <property type="entry name" value="Papain-like_cys_pep_sf"/>
</dbReference>
<evidence type="ECO:0000256" key="6">
    <source>
        <dbReference type="ARBA" id="ARBA00022786"/>
    </source>
</evidence>
<reference evidence="14" key="1">
    <citation type="submission" date="2021-02" db="EMBL/GenBank/DDBJ databases">
        <authorList>
            <person name="Bekaert M."/>
        </authorList>
    </citation>
    <scope>NUCLEOTIDE SEQUENCE</scope>
    <source>
        <strain evidence="14">IoA-00</strain>
    </source>
</reference>
<dbReference type="GO" id="GO:0006325">
    <property type="term" value="P:chromatin organization"/>
    <property type="evidence" value="ECO:0007669"/>
    <property type="project" value="UniProtKB-KW"/>
</dbReference>
<dbReference type="SUPFAM" id="SSF54001">
    <property type="entry name" value="Cysteine proteinases"/>
    <property type="match status" value="1"/>
</dbReference>
<dbReference type="GO" id="GO:0016579">
    <property type="term" value="P:protein deubiquitination"/>
    <property type="evidence" value="ECO:0007669"/>
    <property type="project" value="TreeGrafter"/>
</dbReference>
<keyword evidence="5" id="KW-0645">Protease</keyword>
<evidence type="ECO:0000256" key="12">
    <source>
        <dbReference type="SAM" id="MobiDB-lite"/>
    </source>
</evidence>
<proteinExistence type="inferred from homology"/>
<keyword evidence="10" id="KW-0539">Nucleus</keyword>
<evidence type="ECO:0000313" key="15">
    <source>
        <dbReference type="Proteomes" id="UP000675881"/>
    </source>
</evidence>
<feature type="compositionally biased region" description="Low complexity" evidence="12">
    <location>
        <begin position="414"/>
        <end position="428"/>
    </location>
</feature>
<feature type="domain" description="UCH catalytic" evidence="13">
    <location>
        <begin position="1"/>
        <end position="202"/>
    </location>
</feature>
<dbReference type="EMBL" id="HG994588">
    <property type="protein sequence ID" value="CAF3040401.1"/>
    <property type="molecule type" value="Genomic_DNA"/>
</dbReference>
<evidence type="ECO:0000256" key="11">
    <source>
        <dbReference type="PROSITE-ProRule" id="PRU01393"/>
    </source>
</evidence>
<evidence type="ECO:0000256" key="9">
    <source>
        <dbReference type="ARBA" id="ARBA00022853"/>
    </source>
</evidence>
<comment type="subcellular location">
    <subcellularLocation>
        <location evidence="2">Nucleus</location>
    </subcellularLocation>
</comment>
<dbReference type="PROSITE" id="PS52048">
    <property type="entry name" value="UCH_DOMAIN"/>
    <property type="match status" value="1"/>
</dbReference>
<dbReference type="Gene3D" id="3.40.532.10">
    <property type="entry name" value="Peptidase C12, ubiquitin carboxyl-terminal hydrolase"/>
    <property type="match status" value="1"/>
</dbReference>
<evidence type="ECO:0000256" key="4">
    <source>
        <dbReference type="ARBA" id="ARBA00012759"/>
    </source>
</evidence>
<evidence type="ECO:0000313" key="14">
    <source>
        <dbReference type="EMBL" id="CAF3040401.1"/>
    </source>
</evidence>
<keyword evidence="8" id="KW-0788">Thiol protease</keyword>
<feature type="region of interest" description="Disordered" evidence="12">
    <location>
        <begin position="407"/>
        <end position="437"/>
    </location>
</feature>
<evidence type="ECO:0000256" key="2">
    <source>
        <dbReference type="ARBA" id="ARBA00004123"/>
    </source>
</evidence>
<dbReference type="GO" id="GO:0005634">
    <property type="term" value="C:nucleus"/>
    <property type="evidence" value="ECO:0007669"/>
    <property type="project" value="UniProtKB-SubCell"/>
</dbReference>
<accession>A0A7R8DC72</accession>
<evidence type="ECO:0000256" key="8">
    <source>
        <dbReference type="ARBA" id="ARBA00022807"/>
    </source>
</evidence>
<evidence type="ECO:0000256" key="10">
    <source>
        <dbReference type="ARBA" id="ARBA00023242"/>
    </source>
</evidence>
<dbReference type="GO" id="GO:0004843">
    <property type="term" value="F:cysteine-type deubiquitinase activity"/>
    <property type="evidence" value="ECO:0007669"/>
    <property type="project" value="UniProtKB-EC"/>
</dbReference>
<dbReference type="Pfam" id="PF01088">
    <property type="entry name" value="Peptidase_C12"/>
    <property type="match status" value="1"/>
</dbReference>
<evidence type="ECO:0000259" key="13">
    <source>
        <dbReference type="PROSITE" id="PS52048"/>
    </source>
</evidence>
<evidence type="ECO:0000256" key="3">
    <source>
        <dbReference type="ARBA" id="ARBA00007182"/>
    </source>
</evidence>
<name>A0A7R8DC72_LEPSM</name>
<dbReference type="EC" id="3.4.19.12" evidence="4"/>
<comment type="caution">
    <text evidence="11">Lacks conserved residue(s) required for the propagation of feature annotation.</text>
</comment>
<dbReference type="PANTHER" id="PTHR10589">
    <property type="entry name" value="UBIQUITIN CARBOXYL-TERMINAL HYDROLASE"/>
    <property type="match status" value="1"/>
</dbReference>
<comment type="similarity">
    <text evidence="3">Belongs to the peptidase C12 family. BAP1 subfamily.</text>
</comment>
<keyword evidence="15" id="KW-1185">Reference proteome</keyword>
<dbReference type="OrthoDB" id="1924260at2759"/>
<dbReference type="InterPro" id="IPR036959">
    <property type="entry name" value="Peptidase_C12_UCH_sf"/>
</dbReference>
<dbReference type="Proteomes" id="UP000675881">
    <property type="component" value="Chromosome 9"/>
</dbReference>
<comment type="catalytic activity">
    <reaction evidence="1">
        <text>Thiol-dependent hydrolysis of ester, thioester, amide, peptide and isopeptide bonds formed by the C-terminal Gly of ubiquitin (a 76-residue protein attached to proteins as an intracellular targeting signal).</text>
        <dbReference type="EC" id="3.4.19.12"/>
    </reaction>
</comment>
<evidence type="ECO:0000256" key="5">
    <source>
        <dbReference type="ARBA" id="ARBA00022670"/>
    </source>
</evidence>
<dbReference type="GO" id="GO:0006511">
    <property type="term" value="P:ubiquitin-dependent protein catabolic process"/>
    <property type="evidence" value="ECO:0007669"/>
    <property type="project" value="InterPro"/>
</dbReference>
<dbReference type="InterPro" id="IPR001578">
    <property type="entry name" value="Peptidase_C12_UCH"/>
</dbReference>
<keyword evidence="7 14" id="KW-0378">Hydrolase</keyword>
<keyword evidence="6" id="KW-0833">Ubl conjugation pathway</keyword>
<gene>
    <name evidence="14" type="ORF">LSAA_14620</name>
</gene>
<evidence type="ECO:0000256" key="1">
    <source>
        <dbReference type="ARBA" id="ARBA00000707"/>
    </source>
</evidence>
<dbReference type="AlphaFoldDB" id="A0A7R8DC72"/>